<dbReference type="Gene3D" id="3.30.420.40">
    <property type="match status" value="2"/>
</dbReference>
<evidence type="ECO:0000313" key="2">
    <source>
        <dbReference type="EMBL" id="CAG8527532.1"/>
    </source>
</evidence>
<proteinExistence type="predicted"/>
<dbReference type="EMBL" id="CAJVPI010000379">
    <property type="protein sequence ID" value="CAG8527532.1"/>
    <property type="molecule type" value="Genomic_DNA"/>
</dbReference>
<dbReference type="SUPFAM" id="SSF53067">
    <property type="entry name" value="Actin-like ATPase domain"/>
    <property type="match status" value="2"/>
</dbReference>
<evidence type="ECO:0000256" key="1">
    <source>
        <dbReference type="SAM" id="Coils"/>
    </source>
</evidence>
<name>A0A9N9AG97_9GLOM</name>
<feature type="non-terminal residue" evidence="2">
    <location>
        <position position="1"/>
    </location>
</feature>
<accession>A0A9N9AG97</accession>
<dbReference type="PANTHER" id="PTHR14187:SF5">
    <property type="entry name" value="HEAT SHOCK 70 KDA PROTEIN 12A"/>
    <property type="match status" value="1"/>
</dbReference>
<protein>
    <submittedName>
        <fullName evidence="2">3113_t:CDS:1</fullName>
    </submittedName>
</protein>
<dbReference type="OrthoDB" id="2963168at2759"/>
<sequence>RDKHDLENELTDSKKNLEKCKKEYKDREKKASAKARTVNMELEETRKKCMDLENANAQLREIQMAAERAVKDANAQLHEMGQTCRSQIKKYRSEALKYQAALGNISYAELSDEDPNNCTRYETDMKRFRHHILQLTMPTKIEAANPKFYHLECQNFIPDYKIETMQYLLVRMAIHGILRSWDSEMEKYQNFIMQIANRQRPWEAPGNKELEFLALVACTNLTKKFIGLFLSWAGDKRSEDLIIPTKVSQLMFPLLSRSFLNDKFGLIERIASQFTSYIGNYISIDDRKTFRVESKKVIVECIDLLRIRPALYYPQPTLKWFEQGYALENDDYFEYIRKRGKDKQLVNTCPFPLVWSENPLRIYSKASASVVTATEFEEMRKRRENDFGTTFSGFALRHLFEDEGTVEIFANWPKSTRATVTSPKVPTVLLYDKDLNNEALFAEQFKLYLSDDEDINKPLLPNGVDHTKAINDYLRELKKIIGERVAKKWRGSVKFPEQVRVVMTVPVEWSDEAITAMRNGALAAGIVTQECLANLEFINEPEAAALYCFGSCAEYKLESGDAFMTVDCGGGTVDLTTRYLIEDGALGEETESTCEACGSTDNCVAFQQLADTFILPIKTDFTGEEADFRRERRLHLDCPKYTVFVENTNSEKRPILEKAGWIISIKFHDVKKMFDTVVDKILRLINDQLNNSGRSCSALFLVGGFSESVYLQKKIKEKFTKDVKQIVVPRNPICAVMRGALQYGSTPLEGLDVEDDPAKANYKCNKTIKTRKLRYTYGTEILNPILFACGIPGFSRLAKRGDEVTVGSTFKEIYYPVSRRQKQMSMNVYYTRRYNVLSPFEEDVSLLHEWKTEVPKVEDDEDVPGTEMSLNFGQREVNIKAHHFLTGEKCTTSKLPKRDFAKTEL</sequence>
<feature type="coiled-coil region" evidence="1">
    <location>
        <begin position="3"/>
        <end position="76"/>
    </location>
</feature>
<keyword evidence="3" id="KW-1185">Reference proteome</keyword>
<dbReference type="AlphaFoldDB" id="A0A9N9AG97"/>
<dbReference type="PANTHER" id="PTHR14187">
    <property type="entry name" value="ALPHA KINASE/ELONGATION FACTOR 2 KINASE"/>
    <property type="match status" value="1"/>
</dbReference>
<dbReference type="InterPro" id="IPR043129">
    <property type="entry name" value="ATPase_NBD"/>
</dbReference>
<dbReference type="Gene3D" id="3.90.640.10">
    <property type="entry name" value="Actin, Chain A, domain 4"/>
    <property type="match status" value="1"/>
</dbReference>
<dbReference type="Proteomes" id="UP000789739">
    <property type="component" value="Unassembled WGS sequence"/>
</dbReference>
<keyword evidence="1" id="KW-0175">Coiled coil</keyword>
<gene>
    <name evidence="2" type="ORF">PBRASI_LOCUS3942</name>
</gene>
<organism evidence="2 3">
    <name type="scientific">Paraglomus brasilianum</name>
    <dbReference type="NCBI Taxonomy" id="144538"/>
    <lineage>
        <taxon>Eukaryota</taxon>
        <taxon>Fungi</taxon>
        <taxon>Fungi incertae sedis</taxon>
        <taxon>Mucoromycota</taxon>
        <taxon>Glomeromycotina</taxon>
        <taxon>Glomeromycetes</taxon>
        <taxon>Paraglomerales</taxon>
        <taxon>Paraglomeraceae</taxon>
        <taxon>Paraglomus</taxon>
    </lineage>
</organism>
<evidence type="ECO:0000313" key="3">
    <source>
        <dbReference type="Proteomes" id="UP000789739"/>
    </source>
</evidence>
<reference evidence="2" key="1">
    <citation type="submission" date="2021-06" db="EMBL/GenBank/DDBJ databases">
        <authorList>
            <person name="Kallberg Y."/>
            <person name="Tangrot J."/>
            <person name="Rosling A."/>
        </authorList>
    </citation>
    <scope>NUCLEOTIDE SEQUENCE</scope>
    <source>
        <strain evidence="2">BR232B</strain>
    </source>
</reference>
<comment type="caution">
    <text evidence="2">The sequence shown here is derived from an EMBL/GenBank/DDBJ whole genome shotgun (WGS) entry which is preliminary data.</text>
</comment>